<reference evidence="2" key="1">
    <citation type="journal article" date="2020" name="Nature">
        <title>Giant virus diversity and host interactions through global metagenomics.</title>
        <authorList>
            <person name="Schulz F."/>
            <person name="Roux S."/>
            <person name="Paez-Espino D."/>
            <person name="Jungbluth S."/>
            <person name="Walsh D.A."/>
            <person name="Denef V.J."/>
            <person name="McMahon K.D."/>
            <person name="Konstantinidis K.T."/>
            <person name="Eloe-Fadrosh E.A."/>
            <person name="Kyrpides N.C."/>
            <person name="Woyke T."/>
        </authorList>
    </citation>
    <scope>NUCLEOTIDE SEQUENCE</scope>
    <source>
        <strain evidence="2">GVMAG-S-1101164-105</strain>
    </source>
</reference>
<name>A0A6C0JX84_9ZZZZ</name>
<keyword evidence="1" id="KW-0812">Transmembrane</keyword>
<protein>
    <submittedName>
        <fullName evidence="2">Uncharacterized protein</fullName>
    </submittedName>
</protein>
<keyword evidence="1" id="KW-1133">Transmembrane helix</keyword>
<dbReference type="EMBL" id="MN740738">
    <property type="protein sequence ID" value="QHU09541.1"/>
    <property type="molecule type" value="Genomic_DNA"/>
</dbReference>
<organism evidence="2">
    <name type="scientific">viral metagenome</name>
    <dbReference type="NCBI Taxonomy" id="1070528"/>
    <lineage>
        <taxon>unclassified sequences</taxon>
        <taxon>metagenomes</taxon>
        <taxon>organismal metagenomes</taxon>
    </lineage>
</organism>
<accession>A0A6C0JX84</accession>
<feature type="transmembrane region" description="Helical" evidence="1">
    <location>
        <begin position="34"/>
        <end position="52"/>
    </location>
</feature>
<evidence type="ECO:0000313" key="2">
    <source>
        <dbReference type="EMBL" id="QHU09541.1"/>
    </source>
</evidence>
<dbReference type="AlphaFoldDB" id="A0A6C0JX84"/>
<keyword evidence="1" id="KW-0472">Membrane</keyword>
<sequence length="89" mass="9773">MSAPSKCPFANILGIPGQGFHAARLYGYAFNDTIGTIVFALITAFVFDIPIWKSLLVWFITGEVLHYIFGVQTAVLTTLGINACPWDHL</sequence>
<feature type="transmembrane region" description="Helical" evidence="1">
    <location>
        <begin position="64"/>
        <end position="83"/>
    </location>
</feature>
<proteinExistence type="predicted"/>
<evidence type="ECO:0000256" key="1">
    <source>
        <dbReference type="SAM" id="Phobius"/>
    </source>
</evidence>